<dbReference type="STRING" id="545696.HOLDEFILI_01756"/>
<evidence type="ECO:0000256" key="5">
    <source>
        <dbReference type="ARBA" id="ARBA00022741"/>
    </source>
</evidence>
<feature type="domain" description="EngC GTPase" evidence="11">
    <location>
        <begin position="70"/>
        <end position="215"/>
    </location>
</feature>
<dbReference type="AlphaFoldDB" id="B9Y7G1"/>
<dbReference type="SUPFAM" id="SSF52540">
    <property type="entry name" value="P-loop containing nucleoside triphosphate hydrolases"/>
    <property type="match status" value="1"/>
</dbReference>
<dbReference type="EMBL" id="ACCF01000098">
    <property type="protein sequence ID" value="EEF68047.1"/>
    <property type="molecule type" value="Genomic_DNA"/>
</dbReference>
<comment type="similarity">
    <text evidence="10">Belongs to the TRAFAC class YlqF/YawG GTPase family. RsgA subfamily.</text>
</comment>
<evidence type="ECO:0000259" key="11">
    <source>
        <dbReference type="PROSITE" id="PS50936"/>
    </source>
</evidence>
<comment type="cofactor">
    <cofactor evidence="10">
        <name>Zn(2+)</name>
        <dbReference type="ChEBI" id="CHEBI:29105"/>
    </cofactor>
    <text evidence="10">Binds 1 zinc ion per subunit.</text>
</comment>
<evidence type="ECO:0000256" key="7">
    <source>
        <dbReference type="ARBA" id="ARBA00022833"/>
    </source>
</evidence>
<comment type="subunit">
    <text evidence="10">Monomer. Associates with 30S ribosomal subunit, binds 16S rRNA.</text>
</comment>
<evidence type="ECO:0000256" key="6">
    <source>
        <dbReference type="ARBA" id="ARBA00022801"/>
    </source>
</evidence>
<dbReference type="HAMAP" id="MF_01820">
    <property type="entry name" value="GTPase_RsgA"/>
    <property type="match status" value="1"/>
</dbReference>
<gene>
    <name evidence="10 13" type="primary">rsgA</name>
    <name evidence="13" type="ORF">HOLDEFILI_01756</name>
</gene>
<dbReference type="GO" id="GO:0005525">
    <property type="term" value="F:GTP binding"/>
    <property type="evidence" value="ECO:0007669"/>
    <property type="project" value="UniProtKB-UniRule"/>
</dbReference>
<keyword evidence="4 10" id="KW-0699">rRNA-binding</keyword>
<comment type="caution">
    <text evidence="13">The sequence shown here is derived from an EMBL/GenBank/DDBJ whole genome shotgun (WGS) entry which is preliminary data.</text>
</comment>
<keyword evidence="3 10" id="KW-0479">Metal-binding</keyword>
<dbReference type="Proteomes" id="UP000005950">
    <property type="component" value="Unassembled WGS sequence"/>
</dbReference>
<evidence type="ECO:0000313" key="13">
    <source>
        <dbReference type="EMBL" id="EEF68047.1"/>
    </source>
</evidence>
<reference evidence="13 14" key="2">
    <citation type="submission" date="2009-02" db="EMBL/GenBank/DDBJ databases">
        <title>Draft genome sequence of Holdemania filiformis DSM 12042.</title>
        <authorList>
            <person name="Sudarsanam P."/>
            <person name="Ley R."/>
            <person name="Guruge J."/>
            <person name="Turnbaugh P.J."/>
            <person name="Mahowald M."/>
            <person name="Liep D."/>
            <person name="Gordon J."/>
        </authorList>
    </citation>
    <scope>NUCLEOTIDE SEQUENCE [LARGE SCALE GENOMIC DNA]</scope>
    <source>
        <strain evidence="13 14">DSM 12042</strain>
    </source>
</reference>
<evidence type="ECO:0000256" key="1">
    <source>
        <dbReference type="ARBA" id="ARBA00022490"/>
    </source>
</evidence>
<dbReference type="Gene3D" id="2.40.50.140">
    <property type="entry name" value="Nucleic acid-binding proteins"/>
    <property type="match status" value="1"/>
</dbReference>
<evidence type="ECO:0000256" key="3">
    <source>
        <dbReference type="ARBA" id="ARBA00022723"/>
    </source>
</evidence>
<keyword evidence="9 10" id="KW-0342">GTP-binding</keyword>
<organism evidence="13 14">
    <name type="scientific">Holdemania filiformis DSM 12042</name>
    <dbReference type="NCBI Taxonomy" id="545696"/>
    <lineage>
        <taxon>Bacteria</taxon>
        <taxon>Bacillati</taxon>
        <taxon>Bacillota</taxon>
        <taxon>Erysipelotrichia</taxon>
        <taxon>Erysipelotrichales</taxon>
        <taxon>Erysipelotrichaceae</taxon>
        <taxon>Holdemania</taxon>
    </lineage>
</organism>
<feature type="binding site" evidence="10">
    <location>
        <begin position="110"/>
        <end position="113"/>
    </location>
    <ligand>
        <name>GTP</name>
        <dbReference type="ChEBI" id="CHEBI:37565"/>
    </ligand>
</feature>
<feature type="binding site" evidence="10">
    <location>
        <begin position="160"/>
        <end position="168"/>
    </location>
    <ligand>
        <name>GTP</name>
        <dbReference type="ChEBI" id="CHEBI:37565"/>
    </ligand>
</feature>
<dbReference type="GO" id="GO:0046872">
    <property type="term" value="F:metal ion binding"/>
    <property type="evidence" value="ECO:0007669"/>
    <property type="project" value="UniProtKB-KW"/>
</dbReference>
<feature type="binding site" evidence="10">
    <location>
        <position position="246"/>
    </location>
    <ligand>
        <name>Zn(2+)</name>
        <dbReference type="ChEBI" id="CHEBI:29105"/>
    </ligand>
</feature>
<dbReference type="PANTHER" id="PTHR32120">
    <property type="entry name" value="SMALL RIBOSOMAL SUBUNIT BIOGENESIS GTPASE RSGA"/>
    <property type="match status" value="1"/>
</dbReference>
<dbReference type="GO" id="GO:0005737">
    <property type="term" value="C:cytoplasm"/>
    <property type="evidence" value="ECO:0007669"/>
    <property type="project" value="UniProtKB-SubCell"/>
</dbReference>
<dbReference type="NCBIfam" id="TIGR00157">
    <property type="entry name" value="ribosome small subunit-dependent GTPase A"/>
    <property type="match status" value="1"/>
</dbReference>
<dbReference type="CDD" id="cd01854">
    <property type="entry name" value="YjeQ_EngC"/>
    <property type="match status" value="1"/>
</dbReference>
<keyword evidence="1 10" id="KW-0963">Cytoplasm</keyword>
<keyword evidence="7 10" id="KW-0862">Zinc</keyword>
<dbReference type="CDD" id="cd04466">
    <property type="entry name" value="S1_YloQ_GTPase"/>
    <property type="match status" value="1"/>
</dbReference>
<feature type="binding site" evidence="10">
    <location>
        <position position="248"/>
    </location>
    <ligand>
        <name>Zn(2+)</name>
        <dbReference type="ChEBI" id="CHEBI:29105"/>
    </ligand>
</feature>
<accession>B9Y7G1</accession>
<dbReference type="InterPro" id="IPR027417">
    <property type="entry name" value="P-loop_NTPase"/>
</dbReference>
<protein>
    <recommendedName>
        <fullName evidence="10">Small ribosomal subunit biogenesis GTPase RsgA</fullName>
        <ecNumber evidence="10">3.6.1.-</ecNumber>
    </recommendedName>
</protein>
<dbReference type="GO" id="GO:0019843">
    <property type="term" value="F:rRNA binding"/>
    <property type="evidence" value="ECO:0007669"/>
    <property type="project" value="UniProtKB-KW"/>
</dbReference>
<evidence type="ECO:0000256" key="4">
    <source>
        <dbReference type="ARBA" id="ARBA00022730"/>
    </source>
</evidence>
<dbReference type="SUPFAM" id="SSF50249">
    <property type="entry name" value="Nucleic acid-binding proteins"/>
    <property type="match status" value="1"/>
</dbReference>
<comment type="function">
    <text evidence="10">One of several proteins that assist in the late maturation steps of the functional core of the 30S ribosomal subunit. Helps release RbfA from mature subunits. May play a role in the assembly of ribosomal proteins into the subunit. Circularly permuted GTPase that catalyzes slow GTP hydrolysis, GTPase activity is stimulated by the 30S ribosomal subunit.</text>
</comment>
<dbReference type="GO" id="GO:0003924">
    <property type="term" value="F:GTPase activity"/>
    <property type="evidence" value="ECO:0007669"/>
    <property type="project" value="UniProtKB-UniRule"/>
</dbReference>
<dbReference type="RefSeq" id="WP_006058946.1">
    <property type="nucleotide sequence ID" value="NZ_GG657556.1"/>
</dbReference>
<dbReference type="InterPro" id="IPR012340">
    <property type="entry name" value="NA-bd_OB-fold"/>
</dbReference>
<reference evidence="13 14" key="1">
    <citation type="submission" date="2008-12" db="EMBL/GenBank/DDBJ databases">
        <authorList>
            <person name="Fulton L."/>
            <person name="Clifton S."/>
            <person name="Fulton B."/>
            <person name="Xu J."/>
            <person name="Minx P."/>
            <person name="Pepin K.H."/>
            <person name="Johnson M."/>
            <person name="Bhonagiri V."/>
            <person name="Nash W.E."/>
            <person name="Mardis E.R."/>
            <person name="Wilson R.K."/>
        </authorList>
    </citation>
    <scope>NUCLEOTIDE SEQUENCE [LARGE SCALE GENOMIC DNA]</scope>
    <source>
        <strain evidence="13 14">DSM 12042</strain>
    </source>
</reference>
<dbReference type="InterPro" id="IPR030378">
    <property type="entry name" value="G_CP_dom"/>
</dbReference>
<evidence type="ECO:0000259" key="12">
    <source>
        <dbReference type="PROSITE" id="PS51721"/>
    </source>
</evidence>
<feature type="binding site" evidence="10">
    <location>
        <position position="241"/>
    </location>
    <ligand>
        <name>Zn(2+)</name>
        <dbReference type="ChEBI" id="CHEBI:29105"/>
    </ligand>
</feature>
<dbReference type="PROSITE" id="PS51721">
    <property type="entry name" value="G_CP"/>
    <property type="match status" value="1"/>
</dbReference>
<dbReference type="GO" id="GO:0042274">
    <property type="term" value="P:ribosomal small subunit biogenesis"/>
    <property type="evidence" value="ECO:0007669"/>
    <property type="project" value="UniProtKB-UniRule"/>
</dbReference>
<dbReference type="OrthoDB" id="9809485at2"/>
<keyword evidence="6 10" id="KW-0378">Hydrolase</keyword>
<name>B9Y7G1_9FIRM</name>
<dbReference type="Gene3D" id="1.10.40.50">
    <property type="entry name" value="Probable gtpase engc, domain 3"/>
    <property type="match status" value="1"/>
</dbReference>
<keyword evidence="8 10" id="KW-0694">RNA-binding</keyword>
<dbReference type="InterPro" id="IPR031944">
    <property type="entry name" value="RsgA_N"/>
</dbReference>
<dbReference type="HOGENOM" id="CLU_033617_2_1_9"/>
<dbReference type="Gene3D" id="3.40.50.300">
    <property type="entry name" value="P-loop containing nucleotide triphosphate hydrolases"/>
    <property type="match status" value="1"/>
</dbReference>
<evidence type="ECO:0000256" key="8">
    <source>
        <dbReference type="ARBA" id="ARBA00022884"/>
    </source>
</evidence>
<comment type="subcellular location">
    <subcellularLocation>
        <location evidence="10">Cytoplasm</location>
    </subcellularLocation>
</comment>
<evidence type="ECO:0000313" key="14">
    <source>
        <dbReference type="Proteomes" id="UP000005950"/>
    </source>
</evidence>
<dbReference type="Pfam" id="PF16745">
    <property type="entry name" value="RsgA_N"/>
    <property type="match status" value="1"/>
</dbReference>
<dbReference type="PROSITE" id="PS50936">
    <property type="entry name" value="ENGC_GTPASE"/>
    <property type="match status" value="1"/>
</dbReference>
<dbReference type="eggNOG" id="COG1162">
    <property type="taxonomic scope" value="Bacteria"/>
</dbReference>
<sequence length="287" mass="32239">MIGRIIRIISNQYLVADEEGRRVACVAMGKVRRQDKPRVGDWVEYTDFGDQTGIERIRPRMNSLIRPPVANVDQALIVMSAKAPDFSCTLVDRILFLIVNASIKPVLCITKMDLVHPDDPVHGWIEDYRQSGYEVVLSGREELDENLAGVLRGKVTVLTGQSGVGKSSLLNKLNPEFQLQTQEISKALGRGKHTTRHVELHEVAGGWVADTPGFSSLDFSRMTPTELAQSVPDFAPYLGRCRFRDCIHQNEPGCAIKQAVEDRQVSRIRYADYLDCLTLVQGRKEKY</sequence>
<dbReference type="PANTHER" id="PTHR32120:SF11">
    <property type="entry name" value="SMALL RIBOSOMAL SUBUNIT BIOGENESIS GTPASE RSGA 1, MITOCHONDRIAL-RELATED"/>
    <property type="match status" value="1"/>
</dbReference>
<keyword evidence="5 10" id="KW-0547">Nucleotide-binding</keyword>
<feature type="domain" description="CP-type G" evidence="12">
    <location>
        <begin position="61"/>
        <end position="217"/>
    </location>
</feature>
<dbReference type="InterPro" id="IPR004881">
    <property type="entry name" value="Ribosome_biogen_GTPase_RsgA"/>
</dbReference>
<evidence type="ECO:0000256" key="10">
    <source>
        <dbReference type="HAMAP-Rule" id="MF_01820"/>
    </source>
</evidence>
<dbReference type="InterPro" id="IPR010914">
    <property type="entry name" value="RsgA_GTPase_dom"/>
</dbReference>
<feature type="binding site" evidence="10">
    <location>
        <position position="254"/>
    </location>
    <ligand>
        <name>Zn(2+)</name>
        <dbReference type="ChEBI" id="CHEBI:29105"/>
    </ligand>
</feature>
<evidence type="ECO:0000256" key="2">
    <source>
        <dbReference type="ARBA" id="ARBA00022517"/>
    </source>
</evidence>
<dbReference type="Pfam" id="PF03193">
    <property type="entry name" value="RsgA_GTPase"/>
    <property type="match status" value="1"/>
</dbReference>
<keyword evidence="2 10" id="KW-0690">Ribosome biogenesis</keyword>
<evidence type="ECO:0000256" key="9">
    <source>
        <dbReference type="ARBA" id="ARBA00023134"/>
    </source>
</evidence>
<proteinExistence type="inferred from homology"/>
<dbReference type="EC" id="3.6.1.-" evidence="10"/>